<evidence type="ECO:0000313" key="1">
    <source>
        <dbReference type="EMBL" id="KNC55640.1"/>
    </source>
</evidence>
<gene>
    <name evidence="1" type="ORF">AMSG_01909</name>
</gene>
<reference evidence="1 2" key="1">
    <citation type="submission" date="2010-05" db="EMBL/GenBank/DDBJ databases">
        <title>The Genome Sequence of Thecamonas trahens ATCC 50062.</title>
        <authorList>
            <consortium name="The Broad Institute Genome Sequencing Platform"/>
            <person name="Russ C."/>
            <person name="Cuomo C."/>
            <person name="Shea T."/>
            <person name="Young S.K."/>
            <person name="Zeng Q."/>
            <person name="Koehrsen M."/>
            <person name="Haas B."/>
            <person name="Borodovsky M."/>
            <person name="Guigo R."/>
            <person name="Alvarado L."/>
            <person name="Berlin A."/>
            <person name="Bochicchio J."/>
            <person name="Borenstein D."/>
            <person name="Chapman S."/>
            <person name="Chen Z."/>
            <person name="Freedman E."/>
            <person name="Gellesch M."/>
            <person name="Goldberg J."/>
            <person name="Griggs A."/>
            <person name="Gujja S."/>
            <person name="Heilman E."/>
            <person name="Heiman D."/>
            <person name="Hepburn T."/>
            <person name="Howarth C."/>
            <person name="Jen D."/>
            <person name="Larson L."/>
            <person name="Mehta T."/>
            <person name="Park D."/>
            <person name="Pearson M."/>
            <person name="Roberts A."/>
            <person name="Saif S."/>
            <person name="Shenoy N."/>
            <person name="Sisk P."/>
            <person name="Stolte C."/>
            <person name="Sykes S."/>
            <person name="Thomson T."/>
            <person name="Walk T."/>
            <person name="White J."/>
            <person name="Yandava C."/>
            <person name="Burger G."/>
            <person name="Gray M.W."/>
            <person name="Holland P.W.H."/>
            <person name="King N."/>
            <person name="Lang F.B.F."/>
            <person name="Roger A.J."/>
            <person name="Ruiz-Trillo I."/>
            <person name="Lander E."/>
            <person name="Nusbaum C."/>
        </authorList>
    </citation>
    <scope>NUCLEOTIDE SEQUENCE [LARGE SCALE GENOMIC DNA]</scope>
    <source>
        <strain evidence="1 2">ATCC 50062</strain>
    </source>
</reference>
<name>A0A0L0DTR5_THETB</name>
<dbReference type="Proteomes" id="UP000054408">
    <property type="component" value="Unassembled WGS sequence"/>
</dbReference>
<dbReference type="EMBL" id="GL349439">
    <property type="protein sequence ID" value="KNC55640.1"/>
    <property type="molecule type" value="Genomic_DNA"/>
</dbReference>
<dbReference type="RefSeq" id="XP_013761410.1">
    <property type="nucleotide sequence ID" value="XM_013905956.1"/>
</dbReference>
<sequence>MASNMTAFDSIREWINTGDAGMTAQKRRLGFVYVMAEVGSTMRLNKSGQKAMRKLRNILSHPMDVESSKLEVCYPQTLSAVVPEALAEMKKQLDRGAKLPLKKVLGRLKALTDDDFEAFGHQWGLSLANESIYQRYNKPLYFSELAGSEFTNGNSHKTIYIDSDALTDALGERGLPLASPLCYASDETQEEAIASYIDATRSIDEFVLLDAADVCPEDMLGERRLSQLYSRLKDAIKRRNHLLLSSYFKDDIAAVLDHEPLGKFDQALQRHFGGSRSRMVAAFKPEVVTDLVGEMRIEAMWNTGQVLKQLRESTKIKKKSVKTCPTTTGELAARMAAINDALTTEDGGGTIALITAIAAVAQTPGTLFDQPCNKDHPDIGFLFA</sequence>
<protein>
    <submittedName>
        <fullName evidence="1">Uncharacterized protein</fullName>
    </submittedName>
</protein>
<dbReference type="AlphaFoldDB" id="A0A0L0DTR5"/>
<dbReference type="GeneID" id="25561627"/>
<proteinExistence type="predicted"/>
<keyword evidence="2" id="KW-1185">Reference proteome</keyword>
<organism evidence="1 2">
    <name type="scientific">Thecamonas trahens ATCC 50062</name>
    <dbReference type="NCBI Taxonomy" id="461836"/>
    <lineage>
        <taxon>Eukaryota</taxon>
        <taxon>Apusozoa</taxon>
        <taxon>Apusomonadida</taxon>
        <taxon>Apusomonadidae</taxon>
        <taxon>Thecamonas</taxon>
    </lineage>
</organism>
<accession>A0A0L0DTR5</accession>
<evidence type="ECO:0000313" key="2">
    <source>
        <dbReference type="Proteomes" id="UP000054408"/>
    </source>
</evidence>